<keyword evidence="4 5" id="KW-0067">ATP-binding</keyword>
<dbReference type="EMBL" id="JBHLVO010000001">
    <property type="protein sequence ID" value="MFC0270028.1"/>
    <property type="molecule type" value="Genomic_DNA"/>
</dbReference>
<dbReference type="Pfam" id="PF00270">
    <property type="entry name" value="DEAD"/>
    <property type="match status" value="1"/>
</dbReference>
<dbReference type="Gene3D" id="3.40.50.300">
    <property type="entry name" value="P-loop containing nucleotide triphosphate hydrolases"/>
    <property type="match status" value="2"/>
</dbReference>
<evidence type="ECO:0000256" key="2">
    <source>
        <dbReference type="ARBA" id="ARBA00022801"/>
    </source>
</evidence>
<evidence type="ECO:0000256" key="4">
    <source>
        <dbReference type="ARBA" id="ARBA00022840"/>
    </source>
</evidence>
<dbReference type="InterPro" id="IPR027417">
    <property type="entry name" value="P-loop_NTPase"/>
</dbReference>
<keyword evidence="5" id="KW-0694">RNA-binding</keyword>
<dbReference type="SMART" id="SM00490">
    <property type="entry name" value="HELICc"/>
    <property type="match status" value="1"/>
</dbReference>
<keyword evidence="5" id="KW-0346">Stress response</keyword>
<dbReference type="RefSeq" id="WP_378929581.1">
    <property type="nucleotide sequence ID" value="NZ_JBHLVO010000001.1"/>
</dbReference>
<dbReference type="InterPro" id="IPR044742">
    <property type="entry name" value="DEAD/DEAH_RhlB"/>
</dbReference>
<comment type="similarity">
    <text evidence="5">Belongs to the DEAD box helicase family. CshB subfamily.</text>
</comment>
<dbReference type="InterPro" id="IPR050547">
    <property type="entry name" value="DEAD_box_RNA_helicases"/>
</dbReference>
<evidence type="ECO:0000259" key="9">
    <source>
        <dbReference type="PROSITE" id="PS51195"/>
    </source>
</evidence>
<evidence type="ECO:0000259" key="8">
    <source>
        <dbReference type="PROSITE" id="PS51194"/>
    </source>
</evidence>
<feature type="domain" description="Helicase ATP-binding" evidence="7">
    <location>
        <begin position="36"/>
        <end position="210"/>
    </location>
</feature>
<keyword evidence="2 5" id="KW-0378">Hydrolase</keyword>
<evidence type="ECO:0000313" key="10">
    <source>
        <dbReference type="EMBL" id="MFC0270028.1"/>
    </source>
</evidence>
<dbReference type="Pfam" id="PF00271">
    <property type="entry name" value="Helicase_C"/>
    <property type="match status" value="1"/>
</dbReference>
<reference evidence="10 11" key="1">
    <citation type="submission" date="2024-09" db="EMBL/GenBank/DDBJ databases">
        <authorList>
            <person name="Sun Q."/>
            <person name="Mori K."/>
        </authorList>
    </citation>
    <scope>NUCLEOTIDE SEQUENCE [LARGE SCALE GENOMIC DNA]</scope>
    <source>
        <strain evidence="10 11">CCM 7228</strain>
    </source>
</reference>
<organism evidence="10 11">
    <name type="scientific">Metabacillus herbersteinensis</name>
    <dbReference type="NCBI Taxonomy" id="283816"/>
    <lineage>
        <taxon>Bacteria</taxon>
        <taxon>Bacillati</taxon>
        <taxon>Bacillota</taxon>
        <taxon>Bacilli</taxon>
        <taxon>Bacillales</taxon>
        <taxon>Bacillaceae</taxon>
        <taxon>Metabacillus</taxon>
    </lineage>
</organism>
<sequence length="440" mass="49707">MEETKFNRFAFKPFIIEAITKELKFHEPTEIQERLIPSIKKGESAIGQSQTGTGKTHAYLLPLLDKIDPSKSEVQVVITAPTRELATQIYQEVVKITSFCAEGEKITAKNFIGGTDKVRTIEKLKVQPQIVVGTPGRISDLVKEKALFVHTAIAFVVDEADLMLDMGFIKDVDAVASQMPEKLQILVFSATIPEKLKPFLKKYLKNPKFTHVAPKQATAANIQHVLVPARHRNKTNLVYEMLKSYNPYLAIVFTNTKKKTDEVADALVAKGLKVGRIHGDLSPRERKKMMKDINELVYQYVVATDLAARGIDIEGVSHIINYELPITDLEFYIHRVGRTARAGTSGIAATIYEPSNDDALIKLEKLGIEFVNMDLVNGEWKTTVDRNRRHKRVKQGDNVDAKAKTMVKKPKGVKPGYKKKLNYEMEQIKKRQRRLDRKGK</sequence>
<dbReference type="InterPro" id="IPR001650">
    <property type="entry name" value="Helicase_C-like"/>
</dbReference>
<feature type="domain" description="DEAD-box RNA helicase Q" evidence="9">
    <location>
        <begin position="4"/>
        <end position="33"/>
    </location>
</feature>
<dbReference type="PROSITE" id="PS51192">
    <property type="entry name" value="HELICASE_ATP_BIND_1"/>
    <property type="match status" value="1"/>
</dbReference>
<comment type="caution">
    <text evidence="10">The sequence shown here is derived from an EMBL/GenBank/DDBJ whole genome shotgun (WGS) entry which is preliminary data.</text>
</comment>
<dbReference type="InterPro" id="IPR014001">
    <property type="entry name" value="Helicase_ATP-bd"/>
</dbReference>
<gene>
    <name evidence="5" type="primary">cshB</name>
    <name evidence="10" type="ORF">ACFFIX_00955</name>
</gene>
<dbReference type="CDD" id="cd00268">
    <property type="entry name" value="DEADc"/>
    <property type="match status" value="1"/>
</dbReference>
<proteinExistence type="inferred from homology"/>
<dbReference type="GO" id="GO:0016787">
    <property type="term" value="F:hydrolase activity"/>
    <property type="evidence" value="ECO:0007669"/>
    <property type="project" value="UniProtKB-KW"/>
</dbReference>
<accession>A0ABV6G986</accession>
<protein>
    <recommendedName>
        <fullName evidence="5">DEAD-box ATP-dependent RNA helicase CshB</fullName>
        <ecNumber evidence="5">3.6.4.13</ecNumber>
    </recommendedName>
</protein>
<name>A0ABV6G986_9BACI</name>
<evidence type="ECO:0000256" key="6">
    <source>
        <dbReference type="PROSITE-ProRule" id="PRU00552"/>
    </source>
</evidence>
<comment type="catalytic activity">
    <reaction evidence="5">
        <text>ATP + H2O = ADP + phosphate + H(+)</text>
        <dbReference type="Rhea" id="RHEA:13065"/>
        <dbReference type="ChEBI" id="CHEBI:15377"/>
        <dbReference type="ChEBI" id="CHEBI:15378"/>
        <dbReference type="ChEBI" id="CHEBI:30616"/>
        <dbReference type="ChEBI" id="CHEBI:43474"/>
        <dbReference type="ChEBI" id="CHEBI:456216"/>
        <dbReference type="EC" id="3.6.4.13"/>
    </reaction>
</comment>
<comment type="function">
    <text evidence="5">Probable DEAD-box RNA helicase. May work in conjunction with the cold shock proteins to ensure proper initiation of transcription at low and optimal temperatures.</text>
</comment>
<dbReference type="PANTHER" id="PTHR47963">
    <property type="entry name" value="DEAD-BOX ATP-DEPENDENT RNA HELICASE 47, MITOCHONDRIAL"/>
    <property type="match status" value="1"/>
</dbReference>
<dbReference type="HAMAP" id="MF_01494">
    <property type="entry name" value="DEAD_helicase_CshB"/>
    <property type="match status" value="1"/>
</dbReference>
<dbReference type="SUPFAM" id="SSF52540">
    <property type="entry name" value="P-loop containing nucleoside triphosphate hydrolases"/>
    <property type="match status" value="1"/>
</dbReference>
<dbReference type="PANTHER" id="PTHR47963:SF1">
    <property type="entry name" value="DEAD-BOX ATP-DEPENDENT RNA HELICASE CSHB"/>
    <property type="match status" value="1"/>
</dbReference>
<dbReference type="SMART" id="SM00487">
    <property type="entry name" value="DEXDc"/>
    <property type="match status" value="1"/>
</dbReference>
<comment type="subcellular location">
    <subcellularLocation>
        <location evidence="5">Cytoplasm</location>
    </subcellularLocation>
</comment>
<feature type="domain" description="Helicase C-terminal" evidence="8">
    <location>
        <begin position="241"/>
        <end position="388"/>
    </location>
</feature>
<keyword evidence="11" id="KW-1185">Reference proteome</keyword>
<dbReference type="EC" id="3.6.4.13" evidence="5"/>
<evidence type="ECO:0000256" key="5">
    <source>
        <dbReference type="HAMAP-Rule" id="MF_01494"/>
    </source>
</evidence>
<dbReference type="PROSITE" id="PS51195">
    <property type="entry name" value="Q_MOTIF"/>
    <property type="match status" value="1"/>
</dbReference>
<feature type="short sequence motif" description="Q motif" evidence="6">
    <location>
        <begin position="4"/>
        <end position="33"/>
    </location>
</feature>
<dbReference type="CDD" id="cd18787">
    <property type="entry name" value="SF2_C_DEAD"/>
    <property type="match status" value="1"/>
</dbReference>
<evidence type="ECO:0000313" key="11">
    <source>
        <dbReference type="Proteomes" id="UP001589854"/>
    </source>
</evidence>
<dbReference type="GO" id="GO:0004386">
    <property type="term" value="F:helicase activity"/>
    <property type="evidence" value="ECO:0007669"/>
    <property type="project" value="UniProtKB-KW"/>
</dbReference>
<keyword evidence="3 5" id="KW-0347">Helicase</keyword>
<evidence type="ECO:0000256" key="3">
    <source>
        <dbReference type="ARBA" id="ARBA00022806"/>
    </source>
</evidence>
<evidence type="ECO:0000259" key="7">
    <source>
        <dbReference type="PROSITE" id="PS51192"/>
    </source>
</evidence>
<keyword evidence="5" id="KW-0963">Cytoplasm</keyword>
<dbReference type="InterPro" id="IPR014014">
    <property type="entry name" value="RNA_helicase_DEAD_Q_motif"/>
</dbReference>
<keyword evidence="1 5" id="KW-0547">Nucleotide-binding</keyword>
<dbReference type="Proteomes" id="UP001589854">
    <property type="component" value="Unassembled WGS sequence"/>
</dbReference>
<evidence type="ECO:0000256" key="1">
    <source>
        <dbReference type="ARBA" id="ARBA00022741"/>
    </source>
</evidence>
<dbReference type="PROSITE" id="PS51194">
    <property type="entry name" value="HELICASE_CTER"/>
    <property type="match status" value="1"/>
</dbReference>
<dbReference type="InterPro" id="IPR030881">
    <property type="entry name" value="CshB"/>
</dbReference>
<dbReference type="InterPro" id="IPR011545">
    <property type="entry name" value="DEAD/DEAH_box_helicase_dom"/>
</dbReference>